<feature type="domain" description="CCHC-type" evidence="3">
    <location>
        <begin position="71"/>
        <end position="84"/>
    </location>
</feature>
<dbReference type="GO" id="GO:0003676">
    <property type="term" value="F:nucleic acid binding"/>
    <property type="evidence" value="ECO:0007669"/>
    <property type="project" value="InterPro"/>
</dbReference>
<dbReference type="Pfam" id="PF14392">
    <property type="entry name" value="zf-CCHC_4"/>
    <property type="match status" value="1"/>
</dbReference>
<evidence type="ECO:0000313" key="5">
    <source>
        <dbReference type="Proteomes" id="UP001280121"/>
    </source>
</evidence>
<reference evidence="4" key="1">
    <citation type="journal article" date="2023" name="Plant J.">
        <title>Genome sequences and population genomics provide insights into the demographic history, inbreeding, and mutation load of two 'living fossil' tree species of Dipteronia.</title>
        <authorList>
            <person name="Feng Y."/>
            <person name="Comes H.P."/>
            <person name="Chen J."/>
            <person name="Zhu S."/>
            <person name="Lu R."/>
            <person name="Zhang X."/>
            <person name="Li P."/>
            <person name="Qiu J."/>
            <person name="Olsen K.M."/>
            <person name="Qiu Y."/>
        </authorList>
    </citation>
    <scope>NUCLEOTIDE SEQUENCE</scope>
    <source>
        <strain evidence="4">KIB01</strain>
    </source>
</reference>
<name>A0AAD9TU89_9ROSI</name>
<dbReference type="InterPro" id="IPR040256">
    <property type="entry name" value="At4g02000-like"/>
</dbReference>
<dbReference type="PROSITE" id="PS50158">
    <property type="entry name" value="ZF_CCHC"/>
    <property type="match status" value="1"/>
</dbReference>
<dbReference type="PANTHER" id="PTHR31286">
    <property type="entry name" value="GLYCINE-RICH CELL WALL STRUCTURAL PROTEIN 1.8-LIKE"/>
    <property type="match status" value="1"/>
</dbReference>
<evidence type="ECO:0000313" key="4">
    <source>
        <dbReference type="EMBL" id="KAK2641854.1"/>
    </source>
</evidence>
<dbReference type="InterPro" id="IPR025836">
    <property type="entry name" value="Zn_knuckle_CX2CX4HX4C"/>
</dbReference>
<dbReference type="Proteomes" id="UP001280121">
    <property type="component" value="Unassembled WGS sequence"/>
</dbReference>
<keyword evidence="1" id="KW-0479">Metal-binding</keyword>
<dbReference type="PANTHER" id="PTHR31286:SF167">
    <property type="entry name" value="OS09G0268800 PROTEIN"/>
    <property type="match status" value="1"/>
</dbReference>
<keyword evidence="5" id="KW-1185">Reference proteome</keyword>
<organism evidence="4 5">
    <name type="scientific">Dipteronia dyeriana</name>
    <dbReference type="NCBI Taxonomy" id="168575"/>
    <lineage>
        <taxon>Eukaryota</taxon>
        <taxon>Viridiplantae</taxon>
        <taxon>Streptophyta</taxon>
        <taxon>Embryophyta</taxon>
        <taxon>Tracheophyta</taxon>
        <taxon>Spermatophyta</taxon>
        <taxon>Magnoliopsida</taxon>
        <taxon>eudicotyledons</taxon>
        <taxon>Gunneridae</taxon>
        <taxon>Pentapetalae</taxon>
        <taxon>rosids</taxon>
        <taxon>malvids</taxon>
        <taxon>Sapindales</taxon>
        <taxon>Sapindaceae</taxon>
        <taxon>Hippocastanoideae</taxon>
        <taxon>Acereae</taxon>
        <taxon>Dipteronia</taxon>
    </lineage>
</organism>
<evidence type="ECO:0000259" key="3">
    <source>
        <dbReference type="PROSITE" id="PS50158"/>
    </source>
</evidence>
<dbReference type="AlphaFoldDB" id="A0AAD9TU89"/>
<gene>
    <name evidence="4" type="ORF">Ddye_023617</name>
</gene>
<accession>A0AAD9TU89</accession>
<evidence type="ECO:0000256" key="2">
    <source>
        <dbReference type="SAM" id="MobiDB-lite"/>
    </source>
</evidence>
<dbReference type="EMBL" id="JANJYI010000007">
    <property type="protein sequence ID" value="KAK2641854.1"/>
    <property type="molecule type" value="Genomic_DNA"/>
</dbReference>
<feature type="region of interest" description="Disordered" evidence="2">
    <location>
        <begin position="132"/>
        <end position="187"/>
    </location>
</feature>
<evidence type="ECO:0000256" key="1">
    <source>
        <dbReference type="PROSITE-ProRule" id="PRU00047"/>
    </source>
</evidence>
<dbReference type="InterPro" id="IPR001878">
    <property type="entry name" value="Znf_CCHC"/>
</dbReference>
<feature type="compositionally biased region" description="Low complexity" evidence="2">
    <location>
        <begin position="161"/>
        <end position="171"/>
    </location>
</feature>
<comment type="caution">
    <text evidence="4">The sequence shown here is derived from an EMBL/GenBank/DDBJ whole genome shotgun (WGS) entry which is preliminary data.</text>
</comment>
<keyword evidence="1" id="KW-0862">Zinc</keyword>
<protein>
    <recommendedName>
        <fullName evidence="3">CCHC-type domain-containing protein</fullName>
    </recommendedName>
</protein>
<dbReference type="GO" id="GO:0008270">
    <property type="term" value="F:zinc ion binding"/>
    <property type="evidence" value="ECO:0007669"/>
    <property type="project" value="UniProtKB-KW"/>
</dbReference>
<sequence length="187" mass="20604">MNRRSARWLAEQIGVTVKIPSESKECWGKYMRVKVCLDISKPLKRWLRLKLGKTDEVTMVGLRYERLPDFCYACGRIGHGMKECLDEDAKSVAIEGSSTKFGPWLRAFPFEKLNARLNTQVLASSSEKLRSAGSSRELEGGGLVDEMCVDGPSIDSKEASKGLGSQSSESSMIPIALESHGSLEDNA</sequence>
<proteinExistence type="predicted"/>
<keyword evidence="1" id="KW-0863">Zinc-finger</keyword>